<evidence type="ECO:0000259" key="9">
    <source>
        <dbReference type="PROSITE" id="PS51083"/>
    </source>
</evidence>
<dbReference type="InterPro" id="IPR057721">
    <property type="entry name" value="BCD1_alpha/beta"/>
</dbReference>
<dbReference type="CDD" id="cd23023">
    <property type="entry name" value="zf-HIT_BCD1"/>
    <property type="match status" value="1"/>
</dbReference>
<keyword evidence="4" id="KW-0862">Zinc</keyword>
<comment type="similarity">
    <text evidence="6">Belongs to the BCD1 family.</text>
</comment>
<protein>
    <submittedName>
        <fullName evidence="10">Box C/D snoRNA protein</fullName>
    </submittedName>
</protein>
<evidence type="ECO:0000256" key="8">
    <source>
        <dbReference type="SAM" id="MobiDB-lite"/>
    </source>
</evidence>
<dbReference type="Gene3D" id="3.30.60.190">
    <property type="match status" value="1"/>
</dbReference>
<dbReference type="AlphaFoldDB" id="A0AAX4P702"/>
<dbReference type="GO" id="GO:0000492">
    <property type="term" value="P:box C/D snoRNP assembly"/>
    <property type="evidence" value="ECO:0007669"/>
    <property type="project" value="TreeGrafter"/>
</dbReference>
<evidence type="ECO:0000256" key="6">
    <source>
        <dbReference type="ARBA" id="ARBA00049654"/>
    </source>
</evidence>
<evidence type="ECO:0000313" key="10">
    <source>
        <dbReference type="EMBL" id="WZN62067.1"/>
    </source>
</evidence>
<proteinExistence type="inferred from homology"/>
<feature type="domain" description="HIT-type" evidence="9">
    <location>
        <begin position="36"/>
        <end position="70"/>
    </location>
</feature>
<dbReference type="InterPro" id="IPR007529">
    <property type="entry name" value="Znf_HIT"/>
</dbReference>
<comment type="function">
    <text evidence="5">Required for box C/D snoRNAs accumulation involved in snoRNA processing, snoRNA transport to the nucleolus and ribosome biogenesis.</text>
</comment>
<dbReference type="GO" id="GO:0048254">
    <property type="term" value="P:snoRNA localization"/>
    <property type="evidence" value="ECO:0007669"/>
    <property type="project" value="TreeGrafter"/>
</dbReference>
<dbReference type="InterPro" id="IPR051639">
    <property type="entry name" value="BCD1"/>
</dbReference>
<dbReference type="PROSITE" id="PS51083">
    <property type="entry name" value="ZF_HIT"/>
    <property type="match status" value="1"/>
</dbReference>
<dbReference type="EMBL" id="CP151505">
    <property type="protein sequence ID" value="WZN62067.1"/>
    <property type="molecule type" value="Genomic_DNA"/>
</dbReference>
<dbReference type="Pfam" id="PF04438">
    <property type="entry name" value="zf-HIT"/>
    <property type="match status" value="1"/>
</dbReference>
<dbReference type="Pfam" id="PF25790">
    <property type="entry name" value="BCD1"/>
    <property type="match status" value="1"/>
</dbReference>
<dbReference type="PANTHER" id="PTHR13483:SF3">
    <property type="entry name" value="BOX C_D SNORNA PROTEIN 1"/>
    <property type="match status" value="1"/>
</dbReference>
<dbReference type="Proteomes" id="UP001472866">
    <property type="component" value="Chromosome 05"/>
</dbReference>
<feature type="region of interest" description="Disordered" evidence="8">
    <location>
        <begin position="1"/>
        <end position="28"/>
    </location>
</feature>
<organism evidence="10 11">
    <name type="scientific">Chloropicon roscoffensis</name>
    <dbReference type="NCBI Taxonomy" id="1461544"/>
    <lineage>
        <taxon>Eukaryota</taxon>
        <taxon>Viridiplantae</taxon>
        <taxon>Chlorophyta</taxon>
        <taxon>Chloropicophyceae</taxon>
        <taxon>Chloropicales</taxon>
        <taxon>Chloropicaceae</taxon>
        <taxon>Chloropicon</taxon>
    </lineage>
</organism>
<dbReference type="PANTHER" id="PTHR13483">
    <property type="entry name" value="BOX C_D SNORNA PROTEIN 1-RELATED"/>
    <property type="match status" value="1"/>
</dbReference>
<evidence type="ECO:0000256" key="3">
    <source>
        <dbReference type="ARBA" id="ARBA00022771"/>
    </source>
</evidence>
<evidence type="ECO:0000256" key="5">
    <source>
        <dbReference type="ARBA" id="ARBA00049598"/>
    </source>
</evidence>
<dbReference type="GO" id="GO:0008270">
    <property type="term" value="F:zinc ion binding"/>
    <property type="evidence" value="ECO:0007669"/>
    <property type="project" value="UniProtKB-UniRule"/>
</dbReference>
<evidence type="ECO:0000256" key="2">
    <source>
        <dbReference type="ARBA" id="ARBA00022723"/>
    </source>
</evidence>
<gene>
    <name evidence="10" type="ORF">HKI87_05g36030</name>
</gene>
<dbReference type="GO" id="GO:0000463">
    <property type="term" value="P:maturation of LSU-rRNA from tricistronic rRNA transcript (SSU-rRNA, 5.8S rRNA, LSU-rRNA)"/>
    <property type="evidence" value="ECO:0007669"/>
    <property type="project" value="TreeGrafter"/>
</dbReference>
<evidence type="ECO:0000313" key="11">
    <source>
        <dbReference type="Proteomes" id="UP001472866"/>
    </source>
</evidence>
<keyword evidence="3 7" id="KW-0863">Zinc-finger</keyword>
<reference evidence="10 11" key="1">
    <citation type="submission" date="2024-03" db="EMBL/GenBank/DDBJ databases">
        <title>Complete genome sequence of the green alga Chloropicon roscoffensis RCC1871.</title>
        <authorList>
            <person name="Lemieux C."/>
            <person name="Pombert J.-F."/>
            <person name="Otis C."/>
            <person name="Turmel M."/>
        </authorList>
    </citation>
    <scope>NUCLEOTIDE SEQUENCE [LARGE SCALE GENOMIC DNA]</scope>
    <source>
        <strain evidence="10 11">RCC1871</strain>
    </source>
</reference>
<accession>A0AAX4P702</accession>
<dbReference type="GO" id="GO:0070761">
    <property type="term" value="C:pre-snoRNP complex"/>
    <property type="evidence" value="ECO:0007669"/>
    <property type="project" value="TreeGrafter"/>
</dbReference>
<keyword evidence="1" id="KW-0597">Phosphoprotein</keyword>
<name>A0AAX4P702_9CHLO</name>
<evidence type="ECO:0000256" key="1">
    <source>
        <dbReference type="ARBA" id="ARBA00022553"/>
    </source>
</evidence>
<evidence type="ECO:0000256" key="7">
    <source>
        <dbReference type="PROSITE-ProRule" id="PRU00453"/>
    </source>
</evidence>
<evidence type="ECO:0000256" key="4">
    <source>
        <dbReference type="ARBA" id="ARBA00022833"/>
    </source>
</evidence>
<dbReference type="GO" id="GO:0005634">
    <property type="term" value="C:nucleus"/>
    <property type="evidence" value="ECO:0007669"/>
    <property type="project" value="TreeGrafter"/>
</dbReference>
<sequence>MSEAGDGVAARGTDQVEAGTSMAGAGGESGAGETLCEECRACAFKYKCPGCGAKTCSLACVRAHKARTSCTGLRDKTKYLPMVKMGDRELFSDIAFLDDAKRVRDVARRCRPIPPRKENNLPHFMKTLRFQARKRGTRLLFLQPGMERRTQNTTYYHRGKDQLYWRVEWRFKGVEGVFASGRVEDTQVLSEALLSHFAMTKDNALSCHKLRDYARAGLDGIVACLPLHRQRPGQGEAFELDLHKSLADNLLGKTVVEFPVVHVGLKGQDPGFALVRGDARGGEGQPKGSEST</sequence>
<keyword evidence="11" id="KW-1185">Reference proteome</keyword>
<keyword evidence="2" id="KW-0479">Metal-binding</keyword>
<dbReference type="SUPFAM" id="SSF144232">
    <property type="entry name" value="HIT/MYND zinc finger-like"/>
    <property type="match status" value="1"/>
</dbReference>